<keyword evidence="2" id="KW-1185">Reference proteome</keyword>
<accession>A0A7W5CD66</accession>
<evidence type="ECO:0000313" key="2">
    <source>
        <dbReference type="Proteomes" id="UP000518605"/>
    </source>
</evidence>
<proteinExistence type="predicted"/>
<organism evidence="1 2">
    <name type="scientific">Paenibacillus endophyticus</name>
    <dbReference type="NCBI Taxonomy" id="1294268"/>
    <lineage>
        <taxon>Bacteria</taxon>
        <taxon>Bacillati</taxon>
        <taxon>Bacillota</taxon>
        <taxon>Bacilli</taxon>
        <taxon>Bacillales</taxon>
        <taxon>Paenibacillaceae</taxon>
        <taxon>Paenibacillus</taxon>
    </lineage>
</organism>
<sequence>DGCVVTSILHESIHGLFFVHLAVALHITIRHGERNFESISKNKQVQGTVLEAGR</sequence>
<feature type="non-terminal residue" evidence="1">
    <location>
        <position position="1"/>
    </location>
</feature>
<gene>
    <name evidence="1" type="ORF">FHS16_004751</name>
</gene>
<dbReference type="Proteomes" id="UP000518605">
    <property type="component" value="Unassembled WGS sequence"/>
</dbReference>
<protein>
    <submittedName>
        <fullName evidence="1">Uncharacterized protein</fullName>
    </submittedName>
</protein>
<reference evidence="1 2" key="1">
    <citation type="submission" date="2020-08" db="EMBL/GenBank/DDBJ databases">
        <title>Genomic Encyclopedia of Type Strains, Phase III (KMG-III): the genomes of soil and plant-associated and newly described type strains.</title>
        <authorList>
            <person name="Whitman W."/>
        </authorList>
    </citation>
    <scope>NUCLEOTIDE SEQUENCE [LARGE SCALE GENOMIC DNA]</scope>
    <source>
        <strain evidence="1 2">CECT 8234</strain>
    </source>
</reference>
<dbReference type="EMBL" id="JACHXW010000018">
    <property type="protein sequence ID" value="MBB3154669.1"/>
    <property type="molecule type" value="Genomic_DNA"/>
</dbReference>
<evidence type="ECO:0000313" key="1">
    <source>
        <dbReference type="EMBL" id="MBB3154669.1"/>
    </source>
</evidence>
<name>A0A7W5CD66_9BACL</name>
<comment type="caution">
    <text evidence="1">The sequence shown here is derived from an EMBL/GenBank/DDBJ whole genome shotgun (WGS) entry which is preliminary data.</text>
</comment>
<dbReference type="AlphaFoldDB" id="A0A7W5CD66"/>